<organism evidence="1 2">
    <name type="scientific">Xylaria multiplex</name>
    <dbReference type="NCBI Taxonomy" id="323545"/>
    <lineage>
        <taxon>Eukaryota</taxon>
        <taxon>Fungi</taxon>
        <taxon>Dikarya</taxon>
        <taxon>Ascomycota</taxon>
        <taxon>Pezizomycotina</taxon>
        <taxon>Sordariomycetes</taxon>
        <taxon>Xylariomycetidae</taxon>
        <taxon>Xylariales</taxon>
        <taxon>Xylariaceae</taxon>
        <taxon>Xylaria</taxon>
    </lineage>
</organism>
<accession>A0A7C8MSU8</accession>
<evidence type="ECO:0000313" key="2">
    <source>
        <dbReference type="Proteomes" id="UP000481858"/>
    </source>
</evidence>
<comment type="caution">
    <text evidence="1">The sequence shown here is derived from an EMBL/GenBank/DDBJ whole genome shotgun (WGS) entry which is preliminary data.</text>
</comment>
<dbReference type="Proteomes" id="UP000481858">
    <property type="component" value="Unassembled WGS sequence"/>
</dbReference>
<proteinExistence type="predicted"/>
<dbReference type="OrthoDB" id="5421247at2759"/>
<protein>
    <submittedName>
        <fullName evidence="1">Uncharacterized protein</fullName>
    </submittedName>
</protein>
<evidence type="ECO:0000313" key="1">
    <source>
        <dbReference type="EMBL" id="KAF2967095.1"/>
    </source>
</evidence>
<name>A0A7C8MSU8_9PEZI</name>
<dbReference type="AlphaFoldDB" id="A0A7C8MSU8"/>
<reference evidence="1 2" key="1">
    <citation type="submission" date="2019-12" db="EMBL/GenBank/DDBJ databases">
        <title>Draft genome sequence of the ascomycete Xylaria multiplex DSM 110363.</title>
        <authorList>
            <person name="Buettner E."/>
            <person name="Kellner H."/>
        </authorList>
    </citation>
    <scope>NUCLEOTIDE SEQUENCE [LARGE SCALE GENOMIC DNA]</scope>
    <source>
        <strain evidence="1 2">DSM 110363</strain>
    </source>
</reference>
<dbReference type="InParanoid" id="A0A7C8MSU8"/>
<dbReference type="EMBL" id="WUBL01000074">
    <property type="protein sequence ID" value="KAF2967095.1"/>
    <property type="molecule type" value="Genomic_DNA"/>
</dbReference>
<gene>
    <name evidence="1" type="ORF">GQX73_g6465</name>
</gene>
<sequence length="249" mass="28155">MRGRLKELEDAVCDVIQIIKQIPELTGTKLAVVGGLALWHYLPDYRPTNNINFVTNATNDEDLSFLEQKLLEHPNSPFIQDQQALFYHSPAGWDIQIKISTRWHVSILRTIFFFPGAPEFSVFLPAPAPCSHDGQSPYLPEPTHFVYEIPYGQVPYISPADLVASKINSTQLKTSKRRQQDADDAKALIDHELAGQLASQRTAVFDENLRAYRRRVVESMALHSPQQEIIVKEVPYGVYPAMQMPTLGI</sequence>
<keyword evidence="2" id="KW-1185">Reference proteome</keyword>